<comment type="caution">
    <text evidence="1">The sequence shown here is derived from an EMBL/GenBank/DDBJ whole genome shotgun (WGS) entry which is preliminary data.</text>
</comment>
<name>A0A2R8A2Q8_CARDV</name>
<evidence type="ECO:0000313" key="2">
    <source>
        <dbReference type="Proteomes" id="UP000297938"/>
    </source>
</evidence>
<reference evidence="1 2" key="1">
    <citation type="journal article" date="2018" name="Int. J. Food Microbiol.">
        <title>Growth of Carnobacterium spp. isolated from chilled vacuum-packaged meat under relevant acidic conditions.</title>
        <authorList>
            <person name="Zhang P."/>
            <person name="Badoni M."/>
            <person name="Ganzle M."/>
            <person name="Yang X."/>
        </authorList>
    </citation>
    <scope>NUCLEOTIDE SEQUENCE [LARGE SCALE GENOMIC DNA]</scope>
    <source>
        <strain evidence="1 2">B2</strain>
    </source>
</reference>
<proteinExistence type="predicted"/>
<organism evidence="1 2">
    <name type="scientific">Carnobacterium divergens</name>
    <name type="common">Lactobacillus divergens</name>
    <dbReference type="NCBI Taxonomy" id="2748"/>
    <lineage>
        <taxon>Bacteria</taxon>
        <taxon>Bacillati</taxon>
        <taxon>Bacillota</taxon>
        <taxon>Bacilli</taxon>
        <taxon>Lactobacillales</taxon>
        <taxon>Carnobacteriaceae</taxon>
        <taxon>Carnobacterium</taxon>
    </lineage>
</organism>
<sequence>MKKKTTTIRCEVNTSHRINAFVTVGGHDSLQELLEVLLDEYEQTFFTDERREIRILIDIYITKTKQSSKK</sequence>
<dbReference type="AlphaFoldDB" id="A0A2R8A2Q8"/>
<dbReference type="EMBL" id="NRPP01000010">
    <property type="protein sequence ID" value="TFJ27446.1"/>
    <property type="molecule type" value="Genomic_DNA"/>
</dbReference>
<dbReference type="Proteomes" id="UP000297938">
    <property type="component" value="Unassembled WGS sequence"/>
</dbReference>
<dbReference type="RefSeq" id="WP_074401633.1">
    <property type="nucleotide sequence ID" value="NZ_FLLU01000006.1"/>
</dbReference>
<accession>A0A2R8A2Q8</accession>
<evidence type="ECO:0000313" key="1">
    <source>
        <dbReference type="EMBL" id="TFJ27446.1"/>
    </source>
</evidence>
<gene>
    <name evidence="1" type="ORF">CKN69_06240</name>
</gene>
<protein>
    <submittedName>
        <fullName evidence="1">Uncharacterized protein</fullName>
    </submittedName>
</protein>